<dbReference type="CDD" id="cd01756">
    <property type="entry name" value="PLAT_repeat"/>
    <property type="match status" value="12"/>
</dbReference>
<dbReference type="Gene3D" id="2.60.60.20">
    <property type="entry name" value="PLAT/LH2 domain"/>
    <property type="match status" value="3"/>
</dbReference>
<evidence type="ECO:0000313" key="4">
    <source>
        <dbReference type="Proteomes" id="UP000694844"/>
    </source>
</evidence>
<feature type="region of interest" description="Disordered" evidence="2">
    <location>
        <begin position="21"/>
        <end position="68"/>
    </location>
</feature>
<feature type="domain" description="PLAT" evidence="3">
    <location>
        <begin position="684"/>
        <end position="804"/>
    </location>
</feature>
<gene>
    <name evidence="5" type="primary">LOC111122852</name>
</gene>
<dbReference type="SUPFAM" id="SSF49723">
    <property type="entry name" value="Lipase/lipooxygenase domain (PLAT/LH2 domain)"/>
    <property type="match status" value="17"/>
</dbReference>
<feature type="domain" description="PLAT" evidence="3">
    <location>
        <begin position="946"/>
        <end position="1064"/>
    </location>
</feature>
<dbReference type="InterPro" id="IPR052970">
    <property type="entry name" value="Inner_ear_hair_cell_LOXHD"/>
</dbReference>
<dbReference type="PANTHER" id="PTHR45901">
    <property type="entry name" value="PROTEIN CBG12474"/>
    <property type="match status" value="1"/>
</dbReference>
<sequence length="2575" mass="291950">MQQPFTNSEAVRMCMVGPDAPLSSHIRYGPKPPYAVGKPRARPYSAPARRITNGNFSDPWRGPSYNEPRVAMPRSYSKVINRPTEDRQTLPSRRIESVYSRNGDIRSSMPLPPYHAMNDPHLYEYFERRFGQIQVAARRKRPHSAHSRPSSASSTARVKKKHDDEDVLYKVAIITADKKDAGTDAKVFLTVKGLRGKIPKTRLTKKAGSVRKNSKVAFRFSKGSTHLFKIRGPEIGDLKSIIVETDAIQKEQAWFLQEVEITNVKKKKSWSFVCNNWLSLHHGDQQTTRELYPNISSKTDYEIVTVTGDKNGASTNANVYITIEGRSGVTPKIHLKDFTRTNFRQNSSDTFKIRANCVGPMKKIRIEHDNTGIGAGWYLERVVITDLNHTKWKYYFPCGMWLARDEGDGAISRYLIGSKDPFAIRKDSKYKVTVYTGNKKGAGTDANVILNIFGENGESGEQKLDNSKNNFERNSTDEFLVKCPCLGRVNRIRIGHDNTGFGPGWYLDKVIVDDCDNNIVYEFPCERWLADDEDDGALFRDLLPGVGVASSYGGVPYVITVMTGDKKNAGTSARVFIQMKGGPNKETSGKIWLDNGKFERDRSEIFNISLQALLSPVQSLEVGHDNSGVGAGWYVEQVIVYCPITGIEQVFPCRQWLASDSEDGQIQRTLYEQKAMRQKKEKKTQWHLWVKTSNDSLSGTDAHVFVCLYGTKGKTDEVELDNKSDVFEQGNTDEFDIHVSDVGKPYKLRIFHDDSSLLSGWKLDQKLPREIEMENVATKERYLFKCGKWLAVDEDDKATVREMPAEGPLVKKPLPLVKYTVEVYTGKKSSAGTDANVFLCIFGELGDTGRRWLRDSSTNINKFEKGQCDIFEIEAVTLEKIKKVEIGHDGKGIGAGWYLEKVIIKRPDKPKFDVNIDCNSWLASDEESGHIVKEFSVSGSQLLQKTTYNVYVKTGDVSKAGTDANVHLKIFGEKGDTGILRLENAESTSNKFERNRTDHFVLHAEDIGKIKRIRIGHDGANFGSGWFLDEVRIDIPSHGQQYVFACHRWLDKSEEDGEIEIELEPSFKEEREKTEFLDLTLTPDYDEEGIPYEVTVWTSDISKAGTDANVFIQMYGTDGKTDEIVLNNRSDNFERGMKEKFKIEQKDIGDLLKIRIGHDGKGFGAGWHLDKLLIQRRPKAGTKKRSRSAKSTKSSSALERRQSLIQQNEDQDSDSSSSSSHTPRRKRSLRKTPDLKTVVEEEDVYDGEETIDYWFYVNKWFASDEDDKQIVRELIPTDKDGKPLRKALDDVEYIVRVYTGKVTGAGTDANVFLTLFGTFKNNPLDSGERQLKTSSTNINKFESGKEDVFTIKAVELGSLTKCRIRHDNTGLVGAAWFLDRVEVEDTKNKKTYYFLCQRWLAKNKDDGQICRELVPVDKSVLKKLEREDSARMEVALETKAAMTTYHVHVITGTEFGSGTNANVFVKLYGDKDQTDKIPLKSSLTYSDKFEAGHDDEFVLEVVNIGELQKIAISHDDSGFRSDWFLDKVIIDCPSLGKSWTFPCNRWLAKGKDDGKIERELFPQDLETEEYTPCIPYEIKTYTSDKSGADTSADVYVQLFGKDMQCTQQKSLCTKQERSGKFKKGQVDVFVVELEDVGDLTKLRIGHDNAGLFAGWHLDKVEVRTLNSASGKGSRRTRVAQGSKLYVFPCNRWLARDEEDKEIVRELVPEKIIKETVRKDGEVEKKEVKVKDKLQMKHYTVNVKTGDVFSAGTDANVFINIYGELGNTGERKLAKSETHMDKFERNHIDVFKLEAADLGKIYRIKIWHDNKNINPSWYLDYVEVIDTADSNKSYMFHCERWLSKSKEDCKIERSLYVKGYDGEMGSSTGTLRSTRFGGSVASLESSVDPFSKSPRVKRKQLIQEEEMDNLSRLEQIPYSVKIWTGEGEDNGTDANVWIVIYGTKKLHSGTQYLEFAQTGDKFEPGSVKTFSFDAPDVNEVKRIKLGHDGTAPGSGWFIKQVSVDMPTKGKNFLFSCGQWLARDKSDGRTERTFSLDEGMSTITSYRPKITYDCTVVTGDVDNAGTDMKIMLSASGDKGTTTPVELEKASDRFERAREDNIRLELEDMGSLKKIRVETSASGSRQSWFLERIDLFNTATGVKYRFECNQWFGKKSDDKKYWRDIPASKRGKEVISRTTYKITVKTSNVPGAGTDANVYVILFGSNGDTGELHLKKSETNKNPFENDQKDVFTFNEMLSIGEMSKCRVWHDNKETLGFGAAWHLEYIEAEDMTTRKKYTFHCGKWLSKKEDDKQIVRELTCATRPLTPGAEDETVYEIEVKTADKEKASTVHNGWLIIKGKKGETKMKMKNSARDKILRRGDTNSFSHSCKNLGKVQKVTVGAYEREDKPLQDLEGKDAMWYCYQVSVTDTSTGDKYLFPCKDWIQIGASPFKRSMGKELELKDVEQSQISVVRSLASIKYQVIVYTGDVFGAGTNANVYITIYGVNGDSGKRVLEQSWRDLFERNQIDKFEIECLDLGEIEKVRIEHDNKNFRPAWFLDKIEIINLGTNEKKTFPCKQWLDKDKGDGAISRELLPVD</sequence>
<dbReference type="InterPro" id="IPR036392">
    <property type="entry name" value="PLAT/LH2_dom_sf"/>
</dbReference>
<keyword evidence="4" id="KW-1185">Reference proteome</keyword>
<dbReference type="Pfam" id="PF01477">
    <property type="entry name" value="PLAT"/>
    <property type="match status" value="17"/>
</dbReference>
<feature type="compositionally biased region" description="Basic residues" evidence="2">
    <location>
        <begin position="137"/>
        <end position="146"/>
    </location>
</feature>
<feature type="domain" description="PLAT" evidence="3">
    <location>
        <begin position="817"/>
        <end position="936"/>
    </location>
</feature>
<reference evidence="5" key="2">
    <citation type="submission" date="2025-08" db="UniProtKB">
        <authorList>
            <consortium name="RefSeq"/>
        </authorList>
    </citation>
    <scope>IDENTIFICATION</scope>
    <source>
        <tissue evidence="5">Whole sample</tissue>
    </source>
</reference>
<accession>A0A8B8CY76</accession>
<feature type="domain" description="PLAT" evidence="3">
    <location>
        <begin position="1090"/>
        <end position="1206"/>
    </location>
</feature>
<evidence type="ECO:0000256" key="2">
    <source>
        <dbReference type="SAM" id="MobiDB-lite"/>
    </source>
</evidence>
<dbReference type="GeneID" id="111122852"/>
<feature type="domain" description="PLAT" evidence="3">
    <location>
        <begin position="428"/>
        <end position="543"/>
    </location>
</feature>
<comment type="caution">
    <text evidence="1">Lacks conserved residue(s) required for the propagation of feature annotation.</text>
</comment>
<feature type="domain" description="PLAT" evidence="3">
    <location>
        <begin position="2175"/>
        <end position="2297"/>
    </location>
</feature>
<dbReference type="PANTHER" id="PTHR45901:SF3">
    <property type="entry name" value="LIPOXYGENASE HOMOLOGY DOMAIN-CONTAINING PROTEIN 1"/>
    <property type="match status" value="1"/>
</dbReference>
<evidence type="ECO:0000313" key="5">
    <source>
        <dbReference type="RefSeq" id="XP_022320570.1"/>
    </source>
</evidence>
<feature type="domain" description="PLAT" evidence="3">
    <location>
        <begin position="299"/>
        <end position="416"/>
    </location>
</feature>
<feature type="compositionally biased region" description="Low complexity" evidence="2">
    <location>
        <begin position="147"/>
        <end position="156"/>
    </location>
</feature>
<feature type="domain" description="PLAT" evidence="3">
    <location>
        <begin position="1291"/>
        <end position="1414"/>
    </location>
</feature>
<feature type="domain" description="PLAT" evidence="3">
    <location>
        <begin position="1915"/>
        <end position="2033"/>
    </location>
</feature>
<organism evidence="4 5">
    <name type="scientific">Crassostrea virginica</name>
    <name type="common">Eastern oyster</name>
    <dbReference type="NCBI Taxonomy" id="6565"/>
    <lineage>
        <taxon>Eukaryota</taxon>
        <taxon>Metazoa</taxon>
        <taxon>Spiralia</taxon>
        <taxon>Lophotrochozoa</taxon>
        <taxon>Mollusca</taxon>
        <taxon>Bivalvia</taxon>
        <taxon>Autobranchia</taxon>
        <taxon>Pteriomorphia</taxon>
        <taxon>Ostreida</taxon>
        <taxon>Ostreoidea</taxon>
        <taxon>Ostreidae</taxon>
        <taxon>Crassostrea</taxon>
    </lineage>
</organism>
<feature type="region of interest" description="Disordered" evidence="2">
    <location>
        <begin position="135"/>
        <end position="159"/>
    </location>
</feature>
<proteinExistence type="predicted"/>
<name>A0A8B8CY76_CRAVI</name>
<dbReference type="InterPro" id="IPR001024">
    <property type="entry name" value="PLAT/LH2_dom"/>
</dbReference>
<dbReference type="OrthoDB" id="5322100at2759"/>
<evidence type="ECO:0000256" key="1">
    <source>
        <dbReference type="PROSITE-ProRule" id="PRU00152"/>
    </source>
</evidence>
<feature type="domain" description="PLAT" evidence="3">
    <location>
        <begin position="2456"/>
        <end position="2572"/>
    </location>
</feature>
<dbReference type="Proteomes" id="UP000694844">
    <property type="component" value="Chromosome 1"/>
</dbReference>
<feature type="compositionally biased region" description="Basic residues" evidence="2">
    <location>
        <begin position="1178"/>
        <end position="1190"/>
    </location>
</feature>
<protein>
    <submittedName>
        <fullName evidence="5">Lipoxygenase homology domain-containing protein 1-like isoform X1</fullName>
    </submittedName>
</protein>
<dbReference type="SMART" id="SM00308">
    <property type="entry name" value="LH2"/>
    <property type="match status" value="15"/>
</dbReference>
<feature type="domain" description="PLAT" evidence="3">
    <location>
        <begin position="555"/>
        <end position="671"/>
    </location>
</feature>
<dbReference type="Gene3D" id="2.40.180.10">
    <property type="entry name" value="Catalase core domain"/>
    <property type="match status" value="14"/>
</dbReference>
<evidence type="ECO:0000259" key="3">
    <source>
        <dbReference type="PROSITE" id="PS50095"/>
    </source>
</evidence>
<feature type="domain" description="PLAT" evidence="3">
    <location>
        <begin position="1443"/>
        <end position="1561"/>
    </location>
</feature>
<dbReference type="RefSeq" id="XP_022320570.1">
    <property type="nucleotide sequence ID" value="XM_022464862.1"/>
</dbReference>
<feature type="domain" description="PLAT" evidence="3">
    <location>
        <begin position="1736"/>
        <end position="1855"/>
    </location>
</feature>
<dbReference type="KEGG" id="cvn:111122852"/>
<feature type="region of interest" description="Disordered" evidence="2">
    <location>
        <begin position="1178"/>
        <end position="1233"/>
    </location>
</feature>
<feature type="domain" description="PLAT" evidence="3">
    <location>
        <begin position="1574"/>
        <end position="1707"/>
    </location>
</feature>
<feature type="domain" description="PLAT" evidence="3">
    <location>
        <begin position="167"/>
        <end position="292"/>
    </location>
</feature>
<reference evidence="4" key="1">
    <citation type="submission" date="2024-06" db="UniProtKB">
        <authorList>
            <consortium name="RefSeq"/>
        </authorList>
    </citation>
    <scope>NUCLEOTIDE SEQUENCE [LARGE SCALE GENOMIC DNA]</scope>
</reference>
<feature type="domain" description="PLAT" evidence="3">
    <location>
        <begin position="2311"/>
        <end position="2436"/>
    </location>
</feature>
<feature type="domain" description="PLAT" evidence="3">
    <location>
        <begin position="2048"/>
        <end position="2163"/>
    </location>
</feature>
<dbReference type="PROSITE" id="PS50095">
    <property type="entry name" value="PLAT"/>
    <property type="match status" value="17"/>
</dbReference>